<feature type="repeat" description="WD" evidence="1">
    <location>
        <begin position="434"/>
        <end position="468"/>
    </location>
</feature>
<dbReference type="PANTHER" id="PTHR19879">
    <property type="entry name" value="TRANSCRIPTION INITIATION FACTOR TFIID"/>
    <property type="match status" value="1"/>
</dbReference>
<dbReference type="EMBL" id="JAXBLV010000178">
    <property type="protein sequence ID" value="MDY3560498.1"/>
    <property type="molecule type" value="Genomic_DNA"/>
</dbReference>
<reference evidence="3" key="1">
    <citation type="journal article" date="2023" name="Mar. Drugs">
        <title>Gemmata algarum, a Novel Planctomycete Isolated from an Algal Mat, Displays Antimicrobial Activity.</title>
        <authorList>
            <person name="Kumar G."/>
            <person name="Kallscheuer N."/>
            <person name="Kashif M."/>
            <person name="Ahamad S."/>
            <person name="Jagadeeshwari U."/>
            <person name="Pannikurungottu S."/>
            <person name="Haufschild T."/>
            <person name="Kabuu M."/>
            <person name="Sasikala C."/>
            <person name="Jogler C."/>
            <person name="Ramana C."/>
        </authorList>
    </citation>
    <scope>NUCLEOTIDE SEQUENCE [LARGE SCALE GENOMIC DNA]</scope>
    <source>
        <strain evidence="3">JC673</strain>
    </source>
</reference>
<comment type="caution">
    <text evidence="2">The sequence shown here is derived from an EMBL/GenBank/DDBJ whole genome shotgun (WGS) entry which is preliminary data.</text>
</comment>
<dbReference type="Pfam" id="PF00400">
    <property type="entry name" value="WD40"/>
    <property type="match status" value="1"/>
</dbReference>
<proteinExistence type="predicted"/>
<sequence length="473" mass="51207">MLKHEVRLIDPDEEAVVETVTRATEAANKRCRSRLLDDNPARWKKCARAIAGAPEGHQMFRGGRGGVPATQVLAAWWTDAIGRKHVVVRGRRVEHDEAKRLLYKEDLEKRPPLFHAYPEYVCRRTLNGAEQVVCACGCGAVGTPESLSWMGPMCGPCFDRKEELGPDGLRANFPGVLYGDREPLRAVACAPDGGRVAAREGDTRVSYWDIVDRTRTTMTFDQRVLSVGFTSDARHLIVGGAWAADGYEVTVFDLSGDQPVRVETEHPFGAAVLAVHTLPEPDLVLAHAYRSTTGTGHAELVRVPSGERVRGFVADVGTAQSAVSPDGSQFLQCGSPGRVYDINSGRRLMDLGEAPLGTFSHDGRRVFVWNQGLRALDIATGALVANSSRSVPPSRLGLVTAVAADPGGEFVYAGTYEGQLYVFEAGSLRPHARFDWHLGPIVGLAVSADGEKLFSAGGDGCVKVWPIRDLLRG</sequence>
<dbReference type="SUPFAM" id="SSF50998">
    <property type="entry name" value="Quinoprotein alcohol dehydrogenase-like"/>
    <property type="match status" value="1"/>
</dbReference>
<dbReference type="SMART" id="SM00320">
    <property type="entry name" value="WD40"/>
    <property type="match status" value="3"/>
</dbReference>
<organism evidence="2 3">
    <name type="scientific">Gemmata algarum</name>
    <dbReference type="NCBI Taxonomy" id="2975278"/>
    <lineage>
        <taxon>Bacteria</taxon>
        <taxon>Pseudomonadati</taxon>
        <taxon>Planctomycetota</taxon>
        <taxon>Planctomycetia</taxon>
        <taxon>Gemmatales</taxon>
        <taxon>Gemmataceae</taxon>
        <taxon>Gemmata</taxon>
    </lineage>
</organism>
<protein>
    <recommendedName>
        <fullName evidence="4">WD40 repeat domain-containing protein</fullName>
    </recommendedName>
</protein>
<evidence type="ECO:0000313" key="2">
    <source>
        <dbReference type="EMBL" id="MDY3560498.1"/>
    </source>
</evidence>
<dbReference type="PROSITE" id="PS50082">
    <property type="entry name" value="WD_REPEATS_2"/>
    <property type="match status" value="1"/>
</dbReference>
<gene>
    <name evidence="2" type="ORF">R5W23_001733</name>
</gene>
<dbReference type="InterPro" id="IPR015943">
    <property type="entry name" value="WD40/YVTN_repeat-like_dom_sf"/>
</dbReference>
<dbReference type="InterPro" id="IPR001680">
    <property type="entry name" value="WD40_rpt"/>
</dbReference>
<dbReference type="PANTHER" id="PTHR19879:SF9">
    <property type="entry name" value="TRANSCRIPTION INITIATION FACTOR TFIID SUBUNIT 5"/>
    <property type="match status" value="1"/>
</dbReference>
<name>A0ABU5EZZ1_9BACT</name>
<dbReference type="RefSeq" id="WP_320687055.1">
    <property type="nucleotide sequence ID" value="NZ_JAXBLV010000178.1"/>
</dbReference>
<dbReference type="PROSITE" id="PS50294">
    <property type="entry name" value="WD_REPEATS_REGION"/>
    <property type="match status" value="1"/>
</dbReference>
<dbReference type="InterPro" id="IPR011047">
    <property type="entry name" value="Quinoprotein_ADH-like_sf"/>
</dbReference>
<accession>A0ABU5EZZ1</accession>
<dbReference type="Proteomes" id="UP001272242">
    <property type="component" value="Unassembled WGS sequence"/>
</dbReference>
<evidence type="ECO:0008006" key="4">
    <source>
        <dbReference type="Google" id="ProtNLM"/>
    </source>
</evidence>
<evidence type="ECO:0000313" key="3">
    <source>
        <dbReference type="Proteomes" id="UP001272242"/>
    </source>
</evidence>
<keyword evidence="1" id="KW-0853">WD repeat</keyword>
<dbReference type="Gene3D" id="2.130.10.10">
    <property type="entry name" value="YVTN repeat-like/Quinoprotein amine dehydrogenase"/>
    <property type="match status" value="2"/>
</dbReference>
<evidence type="ECO:0000256" key="1">
    <source>
        <dbReference type="PROSITE-ProRule" id="PRU00221"/>
    </source>
</evidence>
<keyword evidence="3" id="KW-1185">Reference proteome</keyword>